<accession>A0A7W9MU17</accession>
<dbReference type="GO" id="GO:0003700">
    <property type="term" value="F:DNA-binding transcription factor activity"/>
    <property type="evidence" value="ECO:0007669"/>
    <property type="project" value="InterPro"/>
</dbReference>
<evidence type="ECO:0000256" key="1">
    <source>
        <dbReference type="ARBA" id="ARBA00023125"/>
    </source>
</evidence>
<reference evidence="4 5" key="1">
    <citation type="submission" date="2020-08" db="EMBL/GenBank/DDBJ databases">
        <title>Sequencing the genomes of 1000 actinobacteria strains.</title>
        <authorList>
            <person name="Klenk H.-P."/>
        </authorList>
    </citation>
    <scope>NUCLEOTIDE SEQUENCE [LARGE SCALE GENOMIC DNA]</scope>
    <source>
        <strain evidence="4 5">DSM 28967</strain>
    </source>
</reference>
<dbReference type="SUPFAM" id="SSF46955">
    <property type="entry name" value="Putative DNA-binding domain"/>
    <property type="match status" value="1"/>
</dbReference>
<gene>
    <name evidence="4" type="ORF">HDA39_002506</name>
</gene>
<dbReference type="PANTHER" id="PTHR30204:SF93">
    <property type="entry name" value="HTH MERR-TYPE DOMAIN-CONTAINING PROTEIN"/>
    <property type="match status" value="1"/>
</dbReference>
<evidence type="ECO:0000313" key="5">
    <source>
        <dbReference type="Proteomes" id="UP000549971"/>
    </source>
</evidence>
<dbReference type="PROSITE" id="PS50937">
    <property type="entry name" value="HTH_MERR_2"/>
    <property type="match status" value="1"/>
</dbReference>
<evidence type="ECO:0000313" key="4">
    <source>
        <dbReference type="EMBL" id="MBB5835772.1"/>
    </source>
</evidence>
<dbReference type="InterPro" id="IPR047057">
    <property type="entry name" value="MerR_fam"/>
</dbReference>
<dbReference type="InterPro" id="IPR009061">
    <property type="entry name" value="DNA-bd_dom_put_sf"/>
</dbReference>
<dbReference type="Pfam" id="PF13411">
    <property type="entry name" value="MerR_1"/>
    <property type="match status" value="1"/>
</dbReference>
<dbReference type="Proteomes" id="UP000549971">
    <property type="component" value="Unassembled WGS sequence"/>
</dbReference>
<dbReference type="Gene3D" id="1.10.1660.10">
    <property type="match status" value="1"/>
</dbReference>
<feature type="region of interest" description="Disordered" evidence="2">
    <location>
        <begin position="230"/>
        <end position="258"/>
    </location>
</feature>
<organism evidence="4 5">
    <name type="scientific">Kribbella italica</name>
    <dbReference type="NCBI Taxonomy" id="1540520"/>
    <lineage>
        <taxon>Bacteria</taxon>
        <taxon>Bacillati</taxon>
        <taxon>Actinomycetota</taxon>
        <taxon>Actinomycetes</taxon>
        <taxon>Propionibacteriales</taxon>
        <taxon>Kribbellaceae</taxon>
        <taxon>Kribbella</taxon>
    </lineage>
</organism>
<dbReference type="PANTHER" id="PTHR30204">
    <property type="entry name" value="REDOX-CYCLING DRUG-SENSING TRANSCRIPTIONAL ACTIVATOR SOXR"/>
    <property type="match status" value="1"/>
</dbReference>
<sequence length="258" mass="27911">MAGTSLRTVRHYHDIGLLEAPARGTNGYKQYGVRHLVRLLRIRRLTELGFSLAQIATMTASDDDTATLLRSVDAQLADSIGRLQQARVELAQLLVSPDTDPSTPAGLVTVADEASTDADSAFLVVIAQVVSAPVLDAYVSMLRAKRDDPLLREFESLRADVDEATLDDLAARLLAHRHELYVAYPALRDLTSESPVGPVRCAQAISAAVAELYNPAQFEVLRRCTRLQEATSHATPETSPTLPGEPLSLSAENQSARG</sequence>
<name>A0A7W9MU17_9ACTN</name>
<dbReference type="GO" id="GO:0003677">
    <property type="term" value="F:DNA binding"/>
    <property type="evidence" value="ECO:0007669"/>
    <property type="project" value="UniProtKB-KW"/>
</dbReference>
<dbReference type="InterPro" id="IPR000551">
    <property type="entry name" value="MerR-type_HTH_dom"/>
</dbReference>
<evidence type="ECO:0000259" key="3">
    <source>
        <dbReference type="PROSITE" id="PS50937"/>
    </source>
</evidence>
<protein>
    <submittedName>
        <fullName evidence="4">DNA-binding transcriptional MerR regulator</fullName>
    </submittedName>
</protein>
<evidence type="ECO:0000256" key="2">
    <source>
        <dbReference type="SAM" id="MobiDB-lite"/>
    </source>
</evidence>
<keyword evidence="1 4" id="KW-0238">DNA-binding</keyword>
<feature type="domain" description="HTH merR-type" evidence="3">
    <location>
        <begin position="1"/>
        <end position="61"/>
    </location>
</feature>
<dbReference type="EMBL" id="JACHMY010000001">
    <property type="protein sequence ID" value="MBB5835772.1"/>
    <property type="molecule type" value="Genomic_DNA"/>
</dbReference>
<dbReference type="SMART" id="SM00422">
    <property type="entry name" value="HTH_MERR"/>
    <property type="match status" value="1"/>
</dbReference>
<comment type="caution">
    <text evidence="4">The sequence shown here is derived from an EMBL/GenBank/DDBJ whole genome shotgun (WGS) entry which is preliminary data.</text>
</comment>
<keyword evidence="5" id="KW-1185">Reference proteome</keyword>
<feature type="compositionally biased region" description="Polar residues" evidence="2">
    <location>
        <begin position="230"/>
        <end position="241"/>
    </location>
</feature>
<dbReference type="AlphaFoldDB" id="A0A7W9MU17"/>
<proteinExistence type="predicted"/>